<keyword evidence="2" id="KW-0719">Serine esterase</keyword>
<evidence type="ECO:0000256" key="4">
    <source>
        <dbReference type="ARBA" id="ARBA00023180"/>
    </source>
</evidence>
<protein>
    <recommendedName>
        <fullName evidence="6">Carboxylesterase type B domain-containing protein</fullName>
    </recommendedName>
</protein>
<sequence length="1312" mass="146998">MTEDEDSEYHDAEFREYCVDDPLPVGSDDTHEENSDTDEGNRDANASSSTEAVIHGKSPAKKLFKSPKKVILSLKKAPKRKHPEERSEDPRVAEAYDYLISKKQKEDSPSRNKMKDECDLFGEFIASQLRKEDSKTRDLMMHEIHGVIFNVKCNKTYSHSSLTPLHTRYPTQHSSSMPTFLGMHSPMTDVYNYPPATATTPSPNFPTSVSPMLSNSYSNPPTPASSTYPYFSMSSPSVTSESAMSPNLPKNEENPMLDVLFFIHSGAFMFLMGTDLKPDYLLQEKDVVLVFINYRLGPFGFFSTGDDSVPGNNGLKDQVAALQWVQRNIINFGGNPNSVTISGCSAGGASVHYHFLSPQSEGLFHKGISFSGSVLPPWTLPRNNTDRSLHLAALVGCPNNGTGEMVRCLRRRPARHILGAAVYFQPWRYSPITSFGPVVEPANPNAFLSEEPLQLLAEGRFKKLPWLISLNKDEGLYPASDFIDNDDALQELDKGWNDIAPHLFFYNYTVNGDDEKTNISKAIRKFYLGDQPISKTTVFKVTEALGHRIFYIDIIRAAKLHAAASKEDVYCYMFNYRGKYSLTNVLAHNDIDYGVSHADDTIYFLHSSHPHATETKSDSAVIPFMCSIILKFMECGKPNKTDTLWKPLSKDSNNSLQCLHIDSIDKYYMDNVSSAAAFEFWKSILPHEYGDILRGETVMTLSTSHKRLKCRRDIACAEQENRTKSSVCNSIEAMRSHAALRIAQRVSRNGVELRALRNGVELRALRNGVELRALRNELEEGPIAGITSSLANGKLIHSFLGVPYAVPPVGKHRFKEPQKQKPWTGIWNATTLPAMCIQYSHMSYSFEGDEDCLYLTVFTPSLPKNGENPLLDVLLFIHGGAFMYGMGTDLNPDYMLQEKDVVLVFINYRLGPFGFLSTGDNLVPGNNGLKDQVAALQWIQRNIINFGGNPNSVTISGCSAGGASVHYHFLSPQSEGLFHRGMSFSGSVLPPWTLPRNNTDRSLHLAALVGCPNNSTGEMVRCLRRRPARHILAAAVYFQPWRYSPFTSFGPVVEPANPNAFLSEEPLQLLADGRFKKLPWLISLNKDEGLYPAAEFIDNDDALQELDKGWNDIAPHLFFYNYTVSGDDEKTNISKAIRKFYLGDQPISKTTASKVTEALGHRIFYIDIIRAAKLHAAASEKDVYCYMFNYRGKYSISNLMAHNDIDHGVSHADDTLYYFYSSYPHATEVKSDSAVIPFMCSIVLNFMETGKPNKTDTLWKPLSKDSNNSLQCLRIDSIDKYYMDNVSFAAAFEFWKSILPHEYGDILHGEIA</sequence>
<keyword evidence="4" id="KW-0325">Glycoprotein</keyword>
<proteinExistence type="inferred from homology"/>
<dbReference type="GO" id="GO:0052689">
    <property type="term" value="F:carboxylic ester hydrolase activity"/>
    <property type="evidence" value="ECO:0007669"/>
    <property type="project" value="UniProtKB-KW"/>
</dbReference>
<evidence type="ECO:0000313" key="8">
    <source>
        <dbReference type="Proteomes" id="UP001367676"/>
    </source>
</evidence>
<reference evidence="7 8" key="1">
    <citation type="submission" date="2024-03" db="EMBL/GenBank/DDBJ databases">
        <title>Adaptation during the transition from Ophiocordyceps entomopathogen to insect associate is accompanied by gene loss and intensified selection.</title>
        <authorList>
            <person name="Ward C.M."/>
            <person name="Onetto C.A."/>
            <person name="Borneman A.R."/>
        </authorList>
    </citation>
    <scope>NUCLEOTIDE SEQUENCE [LARGE SCALE GENOMIC DNA]</scope>
    <source>
        <strain evidence="7">AWRI1</strain>
        <tissue evidence="7">Single Adult Female</tissue>
    </source>
</reference>
<feature type="compositionally biased region" description="Basic and acidic residues" evidence="5">
    <location>
        <begin position="9"/>
        <end position="18"/>
    </location>
</feature>
<feature type="compositionally biased region" description="Basic residues" evidence="5">
    <location>
        <begin position="58"/>
        <end position="68"/>
    </location>
</feature>
<feature type="domain" description="Carboxylesterase type B" evidence="6">
    <location>
        <begin position="778"/>
        <end position="1277"/>
    </location>
</feature>
<dbReference type="CDD" id="cd00312">
    <property type="entry name" value="Esterase_lipase"/>
    <property type="match status" value="1"/>
</dbReference>
<dbReference type="InterPro" id="IPR029058">
    <property type="entry name" value="AB_hydrolase_fold"/>
</dbReference>
<evidence type="ECO:0000313" key="7">
    <source>
        <dbReference type="EMBL" id="KAK7575720.1"/>
    </source>
</evidence>
<feature type="domain" description="Carboxylesterase type B" evidence="6">
    <location>
        <begin position="249"/>
        <end position="666"/>
    </location>
</feature>
<dbReference type="Proteomes" id="UP001367676">
    <property type="component" value="Unassembled WGS sequence"/>
</dbReference>
<feature type="region of interest" description="Disordered" evidence="5">
    <location>
        <begin position="1"/>
        <end position="93"/>
    </location>
</feature>
<feature type="compositionally biased region" description="Basic and acidic residues" evidence="5">
    <location>
        <begin position="28"/>
        <end position="42"/>
    </location>
</feature>
<dbReference type="PANTHER" id="PTHR43142:SF1">
    <property type="entry name" value="CARBOXYLIC ESTER HYDROLASE"/>
    <property type="match status" value="1"/>
</dbReference>
<evidence type="ECO:0000259" key="6">
    <source>
        <dbReference type="Pfam" id="PF00135"/>
    </source>
</evidence>
<organism evidence="7 8">
    <name type="scientific">Parthenolecanium corni</name>
    <dbReference type="NCBI Taxonomy" id="536013"/>
    <lineage>
        <taxon>Eukaryota</taxon>
        <taxon>Metazoa</taxon>
        <taxon>Ecdysozoa</taxon>
        <taxon>Arthropoda</taxon>
        <taxon>Hexapoda</taxon>
        <taxon>Insecta</taxon>
        <taxon>Pterygota</taxon>
        <taxon>Neoptera</taxon>
        <taxon>Paraneoptera</taxon>
        <taxon>Hemiptera</taxon>
        <taxon>Sternorrhyncha</taxon>
        <taxon>Coccoidea</taxon>
        <taxon>Coccidae</taxon>
        <taxon>Parthenolecanium</taxon>
    </lineage>
</organism>
<evidence type="ECO:0000256" key="1">
    <source>
        <dbReference type="ARBA" id="ARBA00005964"/>
    </source>
</evidence>
<comment type="similarity">
    <text evidence="1">Belongs to the type-B carboxylesterase/lipase family.</text>
</comment>
<evidence type="ECO:0000256" key="3">
    <source>
        <dbReference type="ARBA" id="ARBA00022801"/>
    </source>
</evidence>
<accession>A0AAN9T720</accession>
<evidence type="ECO:0000256" key="5">
    <source>
        <dbReference type="SAM" id="MobiDB-lite"/>
    </source>
</evidence>
<dbReference type="InterPro" id="IPR019826">
    <property type="entry name" value="Carboxylesterase_B_AS"/>
</dbReference>
<evidence type="ECO:0000256" key="2">
    <source>
        <dbReference type="ARBA" id="ARBA00022487"/>
    </source>
</evidence>
<dbReference type="PROSITE" id="PS00122">
    <property type="entry name" value="CARBOXYLESTERASE_B_1"/>
    <property type="match status" value="2"/>
</dbReference>
<keyword evidence="8" id="KW-1185">Reference proteome</keyword>
<dbReference type="FunFam" id="3.40.50.1820:FF:000127">
    <property type="entry name" value="Thyroglobulin"/>
    <property type="match status" value="1"/>
</dbReference>
<name>A0AAN9T720_9HEMI</name>
<comment type="caution">
    <text evidence="7">The sequence shown here is derived from an EMBL/GenBank/DDBJ whole genome shotgun (WGS) entry which is preliminary data.</text>
</comment>
<dbReference type="EMBL" id="JBBCAQ010000036">
    <property type="protein sequence ID" value="KAK7575720.1"/>
    <property type="molecule type" value="Genomic_DNA"/>
</dbReference>
<dbReference type="Pfam" id="PF00135">
    <property type="entry name" value="COesterase"/>
    <property type="match status" value="2"/>
</dbReference>
<dbReference type="SUPFAM" id="SSF53474">
    <property type="entry name" value="alpha/beta-Hydrolases"/>
    <property type="match status" value="2"/>
</dbReference>
<dbReference type="PANTHER" id="PTHR43142">
    <property type="entry name" value="CARBOXYLIC ESTER HYDROLASE"/>
    <property type="match status" value="1"/>
</dbReference>
<gene>
    <name evidence="7" type="ORF">V9T40_012006</name>
</gene>
<dbReference type="InterPro" id="IPR002018">
    <property type="entry name" value="CarbesteraseB"/>
</dbReference>
<feature type="compositionally biased region" description="Basic and acidic residues" evidence="5">
    <location>
        <begin position="82"/>
        <end position="93"/>
    </location>
</feature>
<dbReference type="Gene3D" id="3.40.50.1820">
    <property type="entry name" value="alpha/beta hydrolase"/>
    <property type="match status" value="2"/>
</dbReference>
<keyword evidence="3" id="KW-0378">Hydrolase</keyword>